<proteinExistence type="predicted"/>
<sequence>MFNYAESLASRNTYMTSIRETIADSQRTKPLITISINGVPEVSKSQKVYTTSDRIEGQVSIVAPADTRFDDICITFEGTSRTWMERFGGTSTTSGRTTVAQTVSSSKAAAGSSRVPFLTTEQFLRLVQPVDETTLPIPRIAVKGKTYMFPFTFVIPQNLLPSACTHITENQAVMDAHLHLPPSIGDPAVLTEDKDDLAPDMTRISYAIRVRVIRARETEYKKVIIADTSLRVAVSPECPDAPPVHIETNSKDFVLQKEKDLRKGLLGRKIGRFSVLAEQPKPLRLVPNSPCPPSTTVPVFLAFMPTDPEIPPPELGTLSAKLRTNTFFSTTKMTYIPTPARATPDPTVGNYTESTLLSSRCISNVKWERDYPSSKPRYTAQAIVPVTAPKCKQLVPSFSSCFLSRSYILDLSLSVRTSNHSQPSLALKIPLQVSQPPLQAIAQSQAADSGVEEFFTPRVIAPSTLLQEIAMMPPSEPQGGEPQPPPPPPQQTGQVSQLPQSMMVRPPNRMPPSGYAVFGNSGGVPVRIPDPIGISPGCG</sequence>
<dbReference type="EMBL" id="VXIS01000042">
    <property type="protein sequence ID" value="KAA8910752.1"/>
    <property type="molecule type" value="Genomic_DNA"/>
</dbReference>
<dbReference type="InterPro" id="IPR011021">
    <property type="entry name" value="Arrestin-like_N"/>
</dbReference>
<name>A0A5J5F369_9PEZI</name>
<dbReference type="Gene3D" id="2.60.40.640">
    <property type="match status" value="1"/>
</dbReference>
<organism evidence="3 4">
    <name type="scientific">Sphaerosporella brunnea</name>
    <dbReference type="NCBI Taxonomy" id="1250544"/>
    <lineage>
        <taxon>Eukaryota</taxon>
        <taxon>Fungi</taxon>
        <taxon>Dikarya</taxon>
        <taxon>Ascomycota</taxon>
        <taxon>Pezizomycotina</taxon>
        <taxon>Pezizomycetes</taxon>
        <taxon>Pezizales</taxon>
        <taxon>Pyronemataceae</taxon>
        <taxon>Sphaerosporella</taxon>
    </lineage>
</organism>
<evidence type="ECO:0000256" key="1">
    <source>
        <dbReference type="SAM" id="MobiDB-lite"/>
    </source>
</evidence>
<gene>
    <name evidence="3" type="ORF">FN846DRAFT_505632</name>
</gene>
<feature type="domain" description="Arrestin-like N-terminal" evidence="2">
    <location>
        <begin position="42"/>
        <end position="163"/>
    </location>
</feature>
<evidence type="ECO:0000313" key="4">
    <source>
        <dbReference type="Proteomes" id="UP000326924"/>
    </source>
</evidence>
<evidence type="ECO:0000259" key="2">
    <source>
        <dbReference type="Pfam" id="PF00339"/>
    </source>
</evidence>
<accession>A0A5J5F369</accession>
<dbReference type="OrthoDB" id="2283785at2759"/>
<dbReference type="AlphaFoldDB" id="A0A5J5F369"/>
<feature type="region of interest" description="Disordered" evidence="1">
    <location>
        <begin position="472"/>
        <end position="516"/>
    </location>
</feature>
<dbReference type="InterPro" id="IPR014752">
    <property type="entry name" value="Arrestin-like_C"/>
</dbReference>
<dbReference type="InParanoid" id="A0A5J5F369"/>
<dbReference type="Pfam" id="PF00339">
    <property type="entry name" value="Arrestin_N"/>
    <property type="match status" value="1"/>
</dbReference>
<reference evidence="3 4" key="1">
    <citation type="submission" date="2019-09" db="EMBL/GenBank/DDBJ databases">
        <title>Draft genome of the ectomycorrhizal ascomycete Sphaerosporella brunnea.</title>
        <authorList>
            <consortium name="DOE Joint Genome Institute"/>
            <person name="Benucci G.M."/>
            <person name="Marozzi G."/>
            <person name="Antonielli L."/>
            <person name="Sanchez S."/>
            <person name="Marco P."/>
            <person name="Wang X."/>
            <person name="Falini L.B."/>
            <person name="Barry K."/>
            <person name="Haridas S."/>
            <person name="Lipzen A."/>
            <person name="Labutti K."/>
            <person name="Grigoriev I.V."/>
            <person name="Murat C."/>
            <person name="Martin F."/>
            <person name="Albertini E."/>
            <person name="Donnini D."/>
            <person name="Bonito G."/>
        </authorList>
    </citation>
    <scope>NUCLEOTIDE SEQUENCE [LARGE SCALE GENOMIC DNA]</scope>
    <source>
        <strain evidence="3 4">Sb_GMNB300</strain>
    </source>
</reference>
<dbReference type="InterPro" id="IPR039634">
    <property type="entry name" value="Bul1-like"/>
</dbReference>
<dbReference type="Proteomes" id="UP000326924">
    <property type="component" value="Unassembled WGS sequence"/>
</dbReference>
<evidence type="ECO:0000313" key="3">
    <source>
        <dbReference type="EMBL" id="KAA8910752.1"/>
    </source>
</evidence>
<protein>
    <recommendedName>
        <fullName evidence="2">Arrestin-like N-terminal domain-containing protein</fullName>
    </recommendedName>
</protein>
<keyword evidence="4" id="KW-1185">Reference proteome</keyword>
<dbReference type="PANTHER" id="PTHR31904:SF1">
    <property type="entry name" value="BYPASS OF STOP CODON PROTEIN 5-RELATED"/>
    <property type="match status" value="1"/>
</dbReference>
<comment type="caution">
    <text evidence="3">The sequence shown here is derived from an EMBL/GenBank/DDBJ whole genome shotgun (WGS) entry which is preliminary data.</text>
</comment>
<dbReference type="PANTHER" id="PTHR31904">
    <property type="entry name" value="BYPASS OF STOP CODON PROTEIN 5-RELATED"/>
    <property type="match status" value="1"/>
</dbReference>